<dbReference type="InterPro" id="IPR013128">
    <property type="entry name" value="Peptidase_C1A"/>
</dbReference>
<dbReference type="SUPFAM" id="SSF54001">
    <property type="entry name" value="Cysteine proteinases"/>
    <property type="match status" value="1"/>
</dbReference>
<dbReference type="Gene3D" id="3.90.70.10">
    <property type="entry name" value="Cysteine proteinases"/>
    <property type="match status" value="1"/>
</dbReference>
<comment type="similarity">
    <text evidence="1">Belongs to the peptidase C1 family.</text>
</comment>
<reference evidence="10" key="2">
    <citation type="submission" date="2025-08" db="UniProtKB">
        <authorList>
            <consortium name="Ensembl"/>
        </authorList>
    </citation>
    <scope>IDENTIFICATION</scope>
</reference>
<feature type="chain" id="PRO_5034003143" description="Cathepsin S-like" evidence="7">
    <location>
        <begin position="24"/>
        <end position="327"/>
    </location>
</feature>
<dbReference type="FunFam" id="3.90.70.10:FF:000006">
    <property type="entry name" value="Cathepsin S"/>
    <property type="match status" value="1"/>
</dbReference>
<dbReference type="Pfam" id="PF08246">
    <property type="entry name" value="Inhibitor_I29"/>
    <property type="match status" value="1"/>
</dbReference>
<keyword evidence="3" id="KW-0378">Hydrolase</keyword>
<accession>A0A8C9UYP8</accession>
<dbReference type="SMART" id="SM00848">
    <property type="entry name" value="Inhibitor_I29"/>
    <property type="match status" value="1"/>
</dbReference>
<evidence type="ECO:0000256" key="1">
    <source>
        <dbReference type="ARBA" id="ARBA00008455"/>
    </source>
</evidence>
<name>A0A8C9UYP8_SCLFO</name>
<dbReference type="Ensembl" id="ENSSFOT00015006566.2">
    <property type="protein sequence ID" value="ENSSFOP00015006466.2"/>
    <property type="gene ID" value="ENSSFOG00015003489.2"/>
</dbReference>
<feature type="domain" description="Peptidase C1A papain C-terminal" evidence="8">
    <location>
        <begin position="118"/>
        <end position="324"/>
    </location>
</feature>
<dbReference type="InterPro" id="IPR013201">
    <property type="entry name" value="Prot_inhib_I29"/>
</dbReference>
<feature type="signal peptide" evidence="7">
    <location>
        <begin position="1"/>
        <end position="23"/>
    </location>
</feature>
<dbReference type="PANTHER" id="PTHR12411">
    <property type="entry name" value="CYSTEINE PROTEASE FAMILY C1-RELATED"/>
    <property type="match status" value="1"/>
</dbReference>
<dbReference type="InterPro" id="IPR000169">
    <property type="entry name" value="Pept_cys_AS"/>
</dbReference>
<dbReference type="Proteomes" id="UP000694397">
    <property type="component" value="Chromosome 23"/>
</dbReference>
<feature type="domain" description="Cathepsin propeptide inhibitor" evidence="9">
    <location>
        <begin position="35"/>
        <end position="89"/>
    </location>
</feature>
<sequence length="327" mass="36770">MPRTGYMMHVLLIVTALIMVVLCHTSLDNTLNGHWELWKKQHHKNYRNQGEEAYRRLVWEKTLRLIEKHNLEASQGLHSFTMGLNHLADRVTFSNLLSAIYAYFSPLQLFMHTNNTTLPDSVDWRTKGLVSPVRNQGSCGSCWAFSAAGALEGQMKWRTVKMIPLSPQNLVDCSTSYGNHGCKGGFLSKAFGYIIGNNMSISSSKGRCHYSVLGKAGDCRSYRILPRGDEKALKLLQMTFYTLVSSPPLMPSLQFFTGIYNDIHCSNLKINHAVLVVGYGTDKGQDYWLVRNSWGTAWGEKGFVRVARNKNNLCGIANFAIYPTVCS</sequence>
<keyword evidence="2" id="KW-0645">Protease</keyword>
<evidence type="ECO:0000259" key="8">
    <source>
        <dbReference type="SMART" id="SM00645"/>
    </source>
</evidence>
<dbReference type="Pfam" id="PF00112">
    <property type="entry name" value="Peptidase_C1"/>
    <property type="match status" value="1"/>
</dbReference>
<dbReference type="PROSITE" id="PS00639">
    <property type="entry name" value="THIOL_PROTEASE_HIS"/>
    <property type="match status" value="1"/>
</dbReference>
<evidence type="ECO:0000256" key="6">
    <source>
        <dbReference type="ARBA" id="ARBA00023157"/>
    </source>
</evidence>
<reference evidence="10 11" key="1">
    <citation type="submission" date="2019-04" db="EMBL/GenBank/DDBJ databases">
        <authorList>
            <consortium name="Wellcome Sanger Institute Data Sharing"/>
        </authorList>
    </citation>
    <scope>NUCLEOTIDE SEQUENCE [LARGE SCALE GENOMIC DNA]</scope>
</reference>
<dbReference type="InterPro" id="IPR038765">
    <property type="entry name" value="Papain-like_cys_pep_sf"/>
</dbReference>
<keyword evidence="4" id="KW-0788">Thiol protease</keyword>
<keyword evidence="7" id="KW-0732">Signal</keyword>
<dbReference type="Gene3D" id="1.10.287.2250">
    <property type="match status" value="1"/>
</dbReference>
<dbReference type="InterPro" id="IPR025661">
    <property type="entry name" value="Pept_asp_AS"/>
</dbReference>
<dbReference type="GeneTree" id="ENSGT00940000155176"/>
<evidence type="ECO:0000256" key="2">
    <source>
        <dbReference type="ARBA" id="ARBA00022670"/>
    </source>
</evidence>
<proteinExistence type="inferred from homology"/>
<reference evidence="10" key="3">
    <citation type="submission" date="2025-09" db="UniProtKB">
        <authorList>
            <consortium name="Ensembl"/>
        </authorList>
    </citation>
    <scope>IDENTIFICATION</scope>
</reference>
<keyword evidence="5" id="KW-0865">Zymogen</keyword>
<keyword evidence="6" id="KW-1015">Disulfide bond</keyword>
<dbReference type="PROSITE" id="PS00640">
    <property type="entry name" value="THIOL_PROTEASE_ASN"/>
    <property type="match status" value="1"/>
</dbReference>
<evidence type="ECO:0000313" key="11">
    <source>
        <dbReference type="Proteomes" id="UP000694397"/>
    </source>
</evidence>
<evidence type="ECO:0000259" key="9">
    <source>
        <dbReference type="SMART" id="SM00848"/>
    </source>
</evidence>
<dbReference type="InterPro" id="IPR000668">
    <property type="entry name" value="Peptidase_C1A_C"/>
</dbReference>
<dbReference type="InterPro" id="IPR039417">
    <property type="entry name" value="Peptidase_C1A_papain-like"/>
</dbReference>
<protein>
    <recommendedName>
        <fullName evidence="12">Cathepsin S-like</fullName>
    </recommendedName>
</protein>
<evidence type="ECO:0000256" key="3">
    <source>
        <dbReference type="ARBA" id="ARBA00022801"/>
    </source>
</evidence>
<dbReference type="OrthoDB" id="190265at2759"/>
<evidence type="ECO:0000256" key="4">
    <source>
        <dbReference type="ARBA" id="ARBA00022807"/>
    </source>
</evidence>
<dbReference type="PROSITE" id="PS00139">
    <property type="entry name" value="THIOL_PROTEASE_CYS"/>
    <property type="match status" value="1"/>
</dbReference>
<dbReference type="GO" id="GO:0008234">
    <property type="term" value="F:cysteine-type peptidase activity"/>
    <property type="evidence" value="ECO:0007669"/>
    <property type="project" value="UniProtKB-KW"/>
</dbReference>
<dbReference type="PRINTS" id="PR00705">
    <property type="entry name" value="PAPAIN"/>
</dbReference>
<dbReference type="SMART" id="SM00645">
    <property type="entry name" value="Pept_C1"/>
    <property type="match status" value="1"/>
</dbReference>
<dbReference type="InterPro" id="IPR025660">
    <property type="entry name" value="Pept_his_AS"/>
</dbReference>
<evidence type="ECO:0000256" key="7">
    <source>
        <dbReference type="SAM" id="SignalP"/>
    </source>
</evidence>
<dbReference type="GO" id="GO:0006508">
    <property type="term" value="P:proteolysis"/>
    <property type="evidence" value="ECO:0007669"/>
    <property type="project" value="UniProtKB-KW"/>
</dbReference>
<keyword evidence="11" id="KW-1185">Reference proteome</keyword>
<evidence type="ECO:0000313" key="10">
    <source>
        <dbReference type="Ensembl" id="ENSSFOP00015006466.2"/>
    </source>
</evidence>
<evidence type="ECO:0008006" key="12">
    <source>
        <dbReference type="Google" id="ProtNLM"/>
    </source>
</evidence>
<dbReference type="CDD" id="cd02248">
    <property type="entry name" value="Peptidase_C1A"/>
    <property type="match status" value="1"/>
</dbReference>
<evidence type="ECO:0000256" key="5">
    <source>
        <dbReference type="ARBA" id="ARBA00023145"/>
    </source>
</evidence>
<organism evidence="10 11">
    <name type="scientific">Scleropages formosus</name>
    <name type="common">Asian bonytongue</name>
    <name type="synonym">Osteoglossum formosum</name>
    <dbReference type="NCBI Taxonomy" id="113540"/>
    <lineage>
        <taxon>Eukaryota</taxon>
        <taxon>Metazoa</taxon>
        <taxon>Chordata</taxon>
        <taxon>Craniata</taxon>
        <taxon>Vertebrata</taxon>
        <taxon>Euteleostomi</taxon>
        <taxon>Actinopterygii</taxon>
        <taxon>Neopterygii</taxon>
        <taxon>Teleostei</taxon>
        <taxon>Osteoglossocephala</taxon>
        <taxon>Osteoglossomorpha</taxon>
        <taxon>Osteoglossiformes</taxon>
        <taxon>Osteoglossidae</taxon>
        <taxon>Scleropages</taxon>
    </lineage>
</organism>
<dbReference type="AlphaFoldDB" id="A0A8C9UYP8"/>